<comment type="caution">
    <text evidence="1">The sequence shown here is derived from an EMBL/GenBank/DDBJ whole genome shotgun (WGS) entry which is preliminary data.</text>
</comment>
<feature type="non-terminal residue" evidence="1">
    <location>
        <position position="1"/>
    </location>
</feature>
<accession>A0AA38FBE3</accession>
<reference evidence="1 2" key="1">
    <citation type="journal article" date="2021" name="Nat. Plants">
        <title>The Taxus genome provides insights into paclitaxel biosynthesis.</title>
        <authorList>
            <person name="Xiong X."/>
            <person name="Gou J."/>
            <person name="Liao Q."/>
            <person name="Li Y."/>
            <person name="Zhou Q."/>
            <person name="Bi G."/>
            <person name="Li C."/>
            <person name="Du R."/>
            <person name="Wang X."/>
            <person name="Sun T."/>
            <person name="Guo L."/>
            <person name="Liang H."/>
            <person name="Lu P."/>
            <person name="Wu Y."/>
            <person name="Zhang Z."/>
            <person name="Ro D.K."/>
            <person name="Shang Y."/>
            <person name="Huang S."/>
            <person name="Yan J."/>
        </authorList>
    </citation>
    <scope>NUCLEOTIDE SEQUENCE [LARGE SCALE GENOMIC DNA]</scope>
    <source>
        <strain evidence="1">Ta-2019</strain>
    </source>
</reference>
<dbReference type="Proteomes" id="UP000824469">
    <property type="component" value="Unassembled WGS sequence"/>
</dbReference>
<evidence type="ECO:0000313" key="2">
    <source>
        <dbReference type="Proteomes" id="UP000824469"/>
    </source>
</evidence>
<sequence length="93" mass="10508">IEDENIVVESHLDTLARIYSLPEDVLIAEQIVPGGLVEKGKQLEISVSFRVEILKLMVKRMQLLESKVGEVPESITDELPASHEEFILVVRKK</sequence>
<evidence type="ECO:0000313" key="1">
    <source>
        <dbReference type="EMBL" id="KAH9295452.1"/>
    </source>
</evidence>
<keyword evidence="2" id="KW-1185">Reference proteome</keyword>
<protein>
    <submittedName>
        <fullName evidence="1">Uncharacterized protein</fullName>
    </submittedName>
</protein>
<feature type="non-terminal residue" evidence="1">
    <location>
        <position position="93"/>
    </location>
</feature>
<proteinExistence type="predicted"/>
<dbReference type="AlphaFoldDB" id="A0AA38FBE3"/>
<organism evidence="1 2">
    <name type="scientific">Taxus chinensis</name>
    <name type="common">Chinese yew</name>
    <name type="synonym">Taxus wallichiana var. chinensis</name>
    <dbReference type="NCBI Taxonomy" id="29808"/>
    <lineage>
        <taxon>Eukaryota</taxon>
        <taxon>Viridiplantae</taxon>
        <taxon>Streptophyta</taxon>
        <taxon>Embryophyta</taxon>
        <taxon>Tracheophyta</taxon>
        <taxon>Spermatophyta</taxon>
        <taxon>Pinopsida</taxon>
        <taxon>Pinidae</taxon>
        <taxon>Conifers II</taxon>
        <taxon>Cupressales</taxon>
        <taxon>Taxaceae</taxon>
        <taxon>Taxus</taxon>
    </lineage>
</organism>
<dbReference type="EMBL" id="JAHRHJ020000011">
    <property type="protein sequence ID" value="KAH9295452.1"/>
    <property type="molecule type" value="Genomic_DNA"/>
</dbReference>
<name>A0AA38FBE3_TAXCH</name>
<gene>
    <name evidence="1" type="ORF">KI387_039040</name>
</gene>